<accession>A0A2M8NZ89</accession>
<evidence type="ECO:0000313" key="6">
    <source>
        <dbReference type="EMBL" id="PJF30599.1"/>
    </source>
</evidence>
<evidence type="ECO:0000313" key="7">
    <source>
        <dbReference type="Proteomes" id="UP000228921"/>
    </source>
</evidence>
<keyword evidence="4" id="KW-0067">ATP-binding</keyword>
<comment type="caution">
    <text evidence="6">The sequence shown here is derived from an EMBL/GenBank/DDBJ whole genome shotgun (WGS) entry which is preliminary data.</text>
</comment>
<dbReference type="PROSITE" id="PS50893">
    <property type="entry name" value="ABC_TRANSPORTER_2"/>
    <property type="match status" value="1"/>
</dbReference>
<feature type="domain" description="ABC transporter" evidence="5">
    <location>
        <begin position="2"/>
        <end position="229"/>
    </location>
</feature>
<reference evidence="6 7" key="1">
    <citation type="submission" date="2017-11" db="EMBL/GenBank/DDBJ databases">
        <title>Evolution of Phototrophy in the Chloroflexi Phylum Driven by Horizontal Gene Transfer.</title>
        <authorList>
            <person name="Ward L.M."/>
            <person name="Hemp J."/>
            <person name="Shih P.M."/>
            <person name="Mcglynn S.E."/>
            <person name="Fischer W."/>
        </authorList>
    </citation>
    <scope>NUCLEOTIDE SEQUENCE [LARGE SCALE GENOMIC DNA]</scope>
    <source>
        <strain evidence="6">CP2_2F</strain>
    </source>
</reference>
<dbReference type="EMBL" id="PGTK01000008">
    <property type="protein sequence ID" value="PJF30599.1"/>
    <property type="molecule type" value="Genomic_DNA"/>
</dbReference>
<dbReference type="CDD" id="cd03230">
    <property type="entry name" value="ABC_DR_subfamily_A"/>
    <property type="match status" value="1"/>
</dbReference>
<dbReference type="GO" id="GO:0005524">
    <property type="term" value="F:ATP binding"/>
    <property type="evidence" value="ECO:0007669"/>
    <property type="project" value="UniProtKB-KW"/>
</dbReference>
<evidence type="ECO:0000256" key="1">
    <source>
        <dbReference type="ARBA" id="ARBA00005417"/>
    </source>
</evidence>
<keyword evidence="3" id="KW-0547">Nucleotide-binding</keyword>
<evidence type="ECO:0000259" key="5">
    <source>
        <dbReference type="PROSITE" id="PS50893"/>
    </source>
</evidence>
<dbReference type="Pfam" id="PF00005">
    <property type="entry name" value="ABC_tran"/>
    <property type="match status" value="1"/>
</dbReference>
<evidence type="ECO:0000256" key="2">
    <source>
        <dbReference type="ARBA" id="ARBA00022448"/>
    </source>
</evidence>
<organism evidence="6 7">
    <name type="scientific">Candidatus Thermofonsia Clade 1 bacterium</name>
    <dbReference type="NCBI Taxonomy" id="2364210"/>
    <lineage>
        <taxon>Bacteria</taxon>
        <taxon>Bacillati</taxon>
        <taxon>Chloroflexota</taxon>
        <taxon>Candidatus Thermofontia</taxon>
        <taxon>Candidatus Thermofonsia Clade 1</taxon>
    </lineage>
</organism>
<dbReference type="PANTHER" id="PTHR43335:SF4">
    <property type="entry name" value="ABC TRANSPORTER, ATP-BINDING PROTEIN"/>
    <property type="match status" value="1"/>
</dbReference>
<comment type="similarity">
    <text evidence="1">Belongs to the ABC transporter superfamily.</text>
</comment>
<dbReference type="SUPFAM" id="SSF52540">
    <property type="entry name" value="P-loop containing nucleoside triphosphate hydrolases"/>
    <property type="match status" value="1"/>
</dbReference>
<dbReference type="InterPro" id="IPR017871">
    <property type="entry name" value="ABC_transporter-like_CS"/>
</dbReference>
<sequence>MITVESLTKRYGRFMALRGITFQAESGEILGFLGPNGAGKTTTMRILTGYMPPTSGRASVAGYDVFTDSLEMRKCVGYLPETVPLYPDMTVHGYVKYVAELRGVPHASSRADDVLRIVGMHTRRDSLIRSISKGMRQRVGLAQALVHDPPVLILDEPTIGLDPRQTLEVRDLVRSLGKTHTIMFSTHILSEAEQVCDRVVIIHRGEIVAMDKPEALRDQLQKSARLFVRVGKAESAEAVRKALQNIAGVASVTALQDGFSVEARRGVDVRPRIASAITSAGWELLELRPLAMSLEDIFLELTVREGADERL</sequence>
<dbReference type="GO" id="GO:0016887">
    <property type="term" value="F:ATP hydrolysis activity"/>
    <property type="evidence" value="ECO:0007669"/>
    <property type="project" value="InterPro"/>
</dbReference>
<dbReference type="Gene3D" id="3.40.50.300">
    <property type="entry name" value="P-loop containing nucleotide triphosphate hydrolases"/>
    <property type="match status" value="1"/>
</dbReference>
<dbReference type="PANTHER" id="PTHR43335">
    <property type="entry name" value="ABC TRANSPORTER, ATP-BINDING PROTEIN"/>
    <property type="match status" value="1"/>
</dbReference>
<dbReference type="Proteomes" id="UP000228921">
    <property type="component" value="Unassembled WGS sequence"/>
</dbReference>
<name>A0A2M8NZ89_9CHLR</name>
<dbReference type="PROSITE" id="PS00211">
    <property type="entry name" value="ABC_TRANSPORTER_1"/>
    <property type="match status" value="1"/>
</dbReference>
<proteinExistence type="inferred from homology"/>
<dbReference type="AlphaFoldDB" id="A0A2M8NZ89"/>
<gene>
    <name evidence="6" type="ORF">CUN51_07260</name>
</gene>
<dbReference type="InterPro" id="IPR003593">
    <property type="entry name" value="AAA+_ATPase"/>
</dbReference>
<evidence type="ECO:0000256" key="3">
    <source>
        <dbReference type="ARBA" id="ARBA00022741"/>
    </source>
</evidence>
<dbReference type="InterPro" id="IPR027417">
    <property type="entry name" value="P-loop_NTPase"/>
</dbReference>
<protein>
    <submittedName>
        <fullName evidence="6">MFS transporter</fullName>
    </submittedName>
</protein>
<dbReference type="SMART" id="SM00382">
    <property type="entry name" value="AAA"/>
    <property type="match status" value="1"/>
</dbReference>
<keyword evidence="2" id="KW-0813">Transport</keyword>
<evidence type="ECO:0000256" key="4">
    <source>
        <dbReference type="ARBA" id="ARBA00022840"/>
    </source>
</evidence>
<dbReference type="InterPro" id="IPR003439">
    <property type="entry name" value="ABC_transporter-like_ATP-bd"/>
</dbReference>